<dbReference type="EMBL" id="BPLQ01010781">
    <property type="protein sequence ID" value="GIY53463.1"/>
    <property type="molecule type" value="Genomic_DNA"/>
</dbReference>
<dbReference type="AlphaFoldDB" id="A0AAV4U6R5"/>
<evidence type="ECO:0000256" key="1">
    <source>
        <dbReference type="SAM" id="MobiDB-lite"/>
    </source>
</evidence>
<dbReference type="Proteomes" id="UP001054837">
    <property type="component" value="Unassembled WGS sequence"/>
</dbReference>
<reference evidence="2 3" key="1">
    <citation type="submission" date="2021-06" db="EMBL/GenBank/DDBJ databases">
        <title>Caerostris darwini draft genome.</title>
        <authorList>
            <person name="Kono N."/>
            <person name="Arakawa K."/>
        </authorList>
    </citation>
    <scope>NUCLEOTIDE SEQUENCE [LARGE SCALE GENOMIC DNA]</scope>
</reference>
<keyword evidence="3" id="KW-1185">Reference proteome</keyword>
<accession>A0AAV4U6R5</accession>
<gene>
    <name evidence="2" type="ORF">CDAR_405001</name>
</gene>
<feature type="region of interest" description="Disordered" evidence="1">
    <location>
        <begin position="56"/>
        <end position="119"/>
    </location>
</feature>
<feature type="compositionally biased region" description="Basic residues" evidence="1">
    <location>
        <begin position="77"/>
        <end position="92"/>
    </location>
</feature>
<evidence type="ECO:0000313" key="2">
    <source>
        <dbReference type="EMBL" id="GIY53463.1"/>
    </source>
</evidence>
<name>A0AAV4U6R5_9ARAC</name>
<feature type="compositionally biased region" description="Polar residues" evidence="1">
    <location>
        <begin position="93"/>
        <end position="110"/>
    </location>
</feature>
<evidence type="ECO:0000313" key="3">
    <source>
        <dbReference type="Proteomes" id="UP001054837"/>
    </source>
</evidence>
<comment type="caution">
    <text evidence="2">The sequence shown here is derived from an EMBL/GenBank/DDBJ whole genome shotgun (WGS) entry which is preliminary data.</text>
</comment>
<organism evidence="2 3">
    <name type="scientific">Caerostris darwini</name>
    <dbReference type="NCBI Taxonomy" id="1538125"/>
    <lineage>
        <taxon>Eukaryota</taxon>
        <taxon>Metazoa</taxon>
        <taxon>Ecdysozoa</taxon>
        <taxon>Arthropoda</taxon>
        <taxon>Chelicerata</taxon>
        <taxon>Arachnida</taxon>
        <taxon>Araneae</taxon>
        <taxon>Araneomorphae</taxon>
        <taxon>Entelegynae</taxon>
        <taxon>Araneoidea</taxon>
        <taxon>Araneidae</taxon>
        <taxon>Caerostris</taxon>
    </lineage>
</organism>
<sequence length="119" mass="13331">MDLKLVGIEKNESNKWQHVFYKEESITTSTAITTFSPPQMNFSPLSSLTKIYTAPLGDYHPTSLNEAGPNNPNKAIRSTKKPISKPRNRKANKCQQPPGNSPSICLSRKSNSQEKRNRS</sequence>
<protein>
    <submittedName>
        <fullName evidence="2">Uncharacterized protein</fullName>
    </submittedName>
</protein>
<feature type="compositionally biased region" description="Polar residues" evidence="1">
    <location>
        <begin position="62"/>
        <end position="73"/>
    </location>
</feature>
<proteinExistence type="predicted"/>